<evidence type="ECO:0000256" key="2">
    <source>
        <dbReference type="ARBA" id="ARBA00023239"/>
    </source>
</evidence>
<dbReference type="InterPro" id="IPR015890">
    <property type="entry name" value="Chorismate_C"/>
</dbReference>
<reference evidence="6" key="1">
    <citation type="submission" date="2017-02" db="EMBL/GenBank/DDBJ databases">
        <authorList>
            <person name="Regsiter A."/>
            <person name="William W."/>
        </authorList>
    </citation>
    <scope>NUCLEOTIDE SEQUENCE</scope>
    <source>
        <strain evidence="6">Bib</strain>
    </source>
</reference>
<dbReference type="GO" id="GO:0000162">
    <property type="term" value="P:L-tryptophan biosynthetic process"/>
    <property type="evidence" value="ECO:0007669"/>
    <property type="project" value="TreeGrafter"/>
</dbReference>
<feature type="domain" description="Anthranilate synthase component I N-terminal" evidence="5">
    <location>
        <begin position="19"/>
        <end position="161"/>
    </location>
</feature>
<evidence type="ECO:0000313" key="6">
    <source>
        <dbReference type="EMBL" id="SLM14838.1"/>
    </source>
</evidence>
<dbReference type="InterPro" id="IPR019999">
    <property type="entry name" value="Anth_synth_I-like"/>
</dbReference>
<evidence type="ECO:0000259" key="5">
    <source>
        <dbReference type="Pfam" id="PF04715"/>
    </source>
</evidence>
<dbReference type="GO" id="GO:0004049">
    <property type="term" value="F:anthranilate synthase activity"/>
    <property type="evidence" value="ECO:0007669"/>
    <property type="project" value="UniProtKB-EC"/>
</dbReference>
<name>A0A3P3XKL8_9SPIR</name>
<comment type="catalytic activity">
    <reaction evidence="3">
        <text>chorismate + L-glutamine = anthranilate + pyruvate + L-glutamate + H(+)</text>
        <dbReference type="Rhea" id="RHEA:21732"/>
        <dbReference type="ChEBI" id="CHEBI:15361"/>
        <dbReference type="ChEBI" id="CHEBI:15378"/>
        <dbReference type="ChEBI" id="CHEBI:16567"/>
        <dbReference type="ChEBI" id="CHEBI:29748"/>
        <dbReference type="ChEBI" id="CHEBI:29985"/>
        <dbReference type="ChEBI" id="CHEBI:58359"/>
        <dbReference type="EC" id="4.1.3.27"/>
    </reaction>
</comment>
<organism evidence="6">
    <name type="scientific">uncultured spirochete</name>
    <dbReference type="NCBI Taxonomy" id="156406"/>
    <lineage>
        <taxon>Bacteria</taxon>
        <taxon>Pseudomonadati</taxon>
        <taxon>Spirochaetota</taxon>
        <taxon>Spirochaetia</taxon>
        <taxon>Spirochaetales</taxon>
        <taxon>environmental samples</taxon>
    </lineage>
</organism>
<gene>
    <name evidence="6" type="primary">trpE</name>
    <name evidence="6" type="ORF">SPIROBIBN47_360025</name>
</gene>
<sequence>MNGRRGDEIVFSMPGERFTPFTLAKKLGSKAILESASFKQGRERYSLLLVDEAFRVRQERDGVSFVVNGISRPWTPKSELAERRKGKYDILDALSYIASQNAGVAPHLPVPASGIGFLGYDFAARCDTVKITAKPDAIGVPEAEFIVGHLYLVFDHFTDTIHGIALNYTEHEVDLDARIRDLKKRLSDLDFSHLAPPEEAVSFNVISDEEADKRVYMDGVEKIRERIIAGDIVQAVLSRRLVVESSLDALEGYRRIRSASPSPYLFYIDFGTYALVGASPESLVRLRNGVASIRPIAGTRRRGSTPDKDIELEKELLADPKERAEHLMLVDLARNDLGRACTPGSVRMTRNFEPERFSHVIHIVSEVEGIPAKDHTNLDVLRSAFPAGTVSGAPKIKAMEIISDLEPMDRSFYAGAVGYLDAAGGFDTCITIRSALVKDGRWYLQSGAGIVYGSKPEREWEETNEKLAALRAALSGGK</sequence>
<dbReference type="InterPro" id="IPR006805">
    <property type="entry name" value="Anth_synth_I_N"/>
</dbReference>
<dbReference type="InterPro" id="IPR005801">
    <property type="entry name" value="ADC_synthase"/>
</dbReference>
<dbReference type="SUPFAM" id="SSF56322">
    <property type="entry name" value="ADC synthase"/>
    <property type="match status" value="1"/>
</dbReference>
<dbReference type="PANTHER" id="PTHR11236">
    <property type="entry name" value="AMINOBENZOATE/ANTHRANILATE SYNTHASE"/>
    <property type="match status" value="1"/>
</dbReference>
<evidence type="ECO:0000259" key="4">
    <source>
        <dbReference type="Pfam" id="PF00425"/>
    </source>
</evidence>
<accession>A0A3P3XKL8</accession>
<dbReference type="AlphaFoldDB" id="A0A3P3XKL8"/>
<dbReference type="Pfam" id="PF04715">
    <property type="entry name" value="Anth_synt_I_N"/>
    <property type="match status" value="1"/>
</dbReference>
<protein>
    <recommendedName>
        <fullName evidence="1">anthranilate synthase</fullName>
        <ecNumber evidence="1">4.1.3.27</ecNumber>
    </recommendedName>
</protein>
<evidence type="ECO:0000256" key="3">
    <source>
        <dbReference type="ARBA" id="ARBA00047683"/>
    </source>
</evidence>
<dbReference type="EC" id="4.1.3.27" evidence="1"/>
<dbReference type="EMBL" id="FWDM01000030">
    <property type="protein sequence ID" value="SLM14838.1"/>
    <property type="molecule type" value="Genomic_DNA"/>
</dbReference>
<dbReference type="PANTHER" id="PTHR11236:SF49">
    <property type="entry name" value="ANTHRANILATE SYNTHASE COMPONENT 1"/>
    <property type="match status" value="1"/>
</dbReference>
<keyword evidence="2 6" id="KW-0456">Lyase</keyword>
<proteinExistence type="predicted"/>
<evidence type="ECO:0000256" key="1">
    <source>
        <dbReference type="ARBA" id="ARBA00012266"/>
    </source>
</evidence>
<dbReference type="PRINTS" id="PR00095">
    <property type="entry name" value="ANTSNTHASEI"/>
</dbReference>
<dbReference type="Pfam" id="PF00425">
    <property type="entry name" value="Chorismate_bind"/>
    <property type="match status" value="1"/>
</dbReference>
<feature type="domain" description="Chorismate-utilising enzyme C-terminal" evidence="4">
    <location>
        <begin position="213"/>
        <end position="466"/>
    </location>
</feature>
<dbReference type="Gene3D" id="3.60.120.10">
    <property type="entry name" value="Anthranilate synthase"/>
    <property type="match status" value="1"/>
</dbReference>